<keyword evidence="4" id="KW-1185">Reference proteome</keyword>
<dbReference type="EMBL" id="QGAC01000011">
    <property type="protein sequence ID" value="TKJ89596.1"/>
    <property type="molecule type" value="Genomic_DNA"/>
</dbReference>
<dbReference type="Pfam" id="PF14328">
    <property type="entry name" value="DUF4385"/>
    <property type="match status" value="1"/>
</dbReference>
<proteinExistence type="predicted"/>
<gene>
    <name evidence="2" type="ORF">EpCFBP13511_12515</name>
    <name evidence="1" type="ORF">IFT93_01370</name>
</gene>
<sequence length="149" mass="17499">MKAFDYQKDYTQLDCRLHPEHYQVGRGEQGVLMVEPYKSEILPHWRFKTVAIAETSAKKIMAMFEDYRNNDDFVGMDMARKFIQMGYTRARRYANHKGGKKYDADGNILPYTLNEEKAAAAAVFKACWDNIRADKDYLARRKKHQQQYG</sequence>
<protein>
    <submittedName>
        <fullName evidence="2">DUF4385 domain-containing protein</fullName>
    </submittedName>
</protein>
<name>A0A4U3FA24_9GAMM</name>
<dbReference type="GeneID" id="67476732"/>
<evidence type="ECO:0000313" key="1">
    <source>
        <dbReference type="EMBL" id="MBD8105069.1"/>
    </source>
</evidence>
<dbReference type="EMBL" id="JACYNN010000001">
    <property type="protein sequence ID" value="MBD8105069.1"/>
    <property type="molecule type" value="Genomic_DNA"/>
</dbReference>
<dbReference type="STRING" id="1219360.GCA_001571305_00761"/>
<evidence type="ECO:0000313" key="4">
    <source>
        <dbReference type="Proteomes" id="UP000661012"/>
    </source>
</evidence>
<reference evidence="2 3" key="1">
    <citation type="journal article" date="2019" name="Sci. Rep.">
        <title>Differences in resource use lead to coexistence of seed-transmitted microbial populations.</title>
        <authorList>
            <person name="Torres-Cortes G."/>
            <person name="Garcia B.J."/>
            <person name="Compant S."/>
            <person name="Rezki S."/>
            <person name="Jones P."/>
            <person name="Preveaux A."/>
            <person name="Briand M."/>
            <person name="Roulet A."/>
            <person name="Bouchez O."/>
            <person name="Jacobson D."/>
            <person name="Barret M."/>
        </authorList>
    </citation>
    <scope>NUCLEOTIDE SEQUENCE [LARGE SCALE GENOMIC DNA]</scope>
    <source>
        <strain evidence="2 3">CFBP13511</strain>
    </source>
</reference>
<comment type="caution">
    <text evidence="2">The sequence shown here is derived from an EMBL/GenBank/DDBJ whole genome shotgun (WGS) entry which is preliminary data.</text>
</comment>
<dbReference type="Proteomes" id="UP000306393">
    <property type="component" value="Unassembled WGS sequence"/>
</dbReference>
<dbReference type="AlphaFoldDB" id="A0A4U3FA24"/>
<organism evidence="2 3">
    <name type="scientific">Erwinia persicina</name>
    <dbReference type="NCBI Taxonomy" id="55211"/>
    <lineage>
        <taxon>Bacteria</taxon>
        <taxon>Pseudomonadati</taxon>
        <taxon>Pseudomonadota</taxon>
        <taxon>Gammaproteobacteria</taxon>
        <taxon>Enterobacterales</taxon>
        <taxon>Erwiniaceae</taxon>
        <taxon>Erwinia</taxon>
    </lineage>
</organism>
<dbReference type="RefSeq" id="WP_062743246.1">
    <property type="nucleotide sequence ID" value="NZ_CP082141.1"/>
</dbReference>
<dbReference type="OrthoDB" id="65486at2"/>
<evidence type="ECO:0000313" key="2">
    <source>
        <dbReference type="EMBL" id="TKJ89596.1"/>
    </source>
</evidence>
<accession>A0A4U3FA24</accession>
<reference evidence="1 4" key="2">
    <citation type="journal article" date="2020" name="FEMS Microbiol. Ecol.">
        <title>Temporal dynamics of bacterial communities during seed development and maturation.</title>
        <authorList>
            <person name="Chesneau G."/>
            <person name="Torres-Cortes G."/>
            <person name="Briand M."/>
            <person name="Darrasse A."/>
            <person name="Preveaux A."/>
            <person name="Marais C."/>
            <person name="Jacques M.A."/>
            <person name="Shade A."/>
            <person name="Barret M."/>
        </authorList>
    </citation>
    <scope>NUCLEOTIDE SEQUENCE [LARGE SCALE GENOMIC DNA]</scope>
    <source>
        <strain evidence="1 4">CFBP13732</strain>
    </source>
</reference>
<dbReference type="Proteomes" id="UP000661012">
    <property type="component" value="Unassembled WGS sequence"/>
</dbReference>
<dbReference type="InterPro" id="IPR025494">
    <property type="entry name" value="DUF4385"/>
</dbReference>
<evidence type="ECO:0000313" key="3">
    <source>
        <dbReference type="Proteomes" id="UP000306393"/>
    </source>
</evidence>